<name>A0A4S8QZN8_9HELO</name>
<keyword evidence="4" id="KW-1185">Reference proteome</keyword>
<organism evidence="3 4">
    <name type="scientific">Botrytis galanthina</name>
    <dbReference type="NCBI Taxonomy" id="278940"/>
    <lineage>
        <taxon>Eukaryota</taxon>
        <taxon>Fungi</taxon>
        <taxon>Dikarya</taxon>
        <taxon>Ascomycota</taxon>
        <taxon>Pezizomycotina</taxon>
        <taxon>Leotiomycetes</taxon>
        <taxon>Helotiales</taxon>
        <taxon>Sclerotiniaceae</taxon>
        <taxon>Botrytis</taxon>
    </lineage>
</organism>
<feature type="compositionally biased region" description="Polar residues" evidence="1">
    <location>
        <begin position="495"/>
        <end position="510"/>
    </location>
</feature>
<feature type="region of interest" description="Disordered" evidence="1">
    <location>
        <begin position="403"/>
        <end position="693"/>
    </location>
</feature>
<dbReference type="Proteomes" id="UP000308671">
    <property type="component" value="Unassembled WGS sequence"/>
</dbReference>
<feature type="compositionally biased region" description="Polar residues" evidence="1">
    <location>
        <begin position="634"/>
        <end position="643"/>
    </location>
</feature>
<feature type="compositionally biased region" description="Basic and acidic residues" evidence="1">
    <location>
        <begin position="191"/>
        <end position="211"/>
    </location>
</feature>
<feature type="compositionally biased region" description="Polar residues" evidence="1">
    <location>
        <begin position="410"/>
        <end position="432"/>
    </location>
</feature>
<feature type="region of interest" description="Disordered" evidence="1">
    <location>
        <begin position="121"/>
        <end position="213"/>
    </location>
</feature>
<feature type="domain" description="DUF7514" evidence="2">
    <location>
        <begin position="231"/>
        <end position="397"/>
    </location>
</feature>
<comment type="caution">
    <text evidence="3">The sequence shown here is derived from an EMBL/GenBank/DDBJ whole genome shotgun (WGS) entry which is preliminary data.</text>
</comment>
<feature type="compositionally biased region" description="Basic and acidic residues" evidence="1">
    <location>
        <begin position="644"/>
        <end position="671"/>
    </location>
</feature>
<dbReference type="EMBL" id="PQXL01000130">
    <property type="protein sequence ID" value="THV50943.1"/>
    <property type="molecule type" value="Genomic_DNA"/>
</dbReference>
<feature type="compositionally biased region" description="Basic and acidic residues" evidence="1">
    <location>
        <begin position="611"/>
        <end position="633"/>
    </location>
</feature>
<gene>
    <name evidence="3" type="ORF">BGAL_0130g00240</name>
</gene>
<evidence type="ECO:0000259" key="2">
    <source>
        <dbReference type="Pfam" id="PF24355"/>
    </source>
</evidence>
<sequence length="715" mass="80521">MAHFDAYGRPLRGDSGPEYDYETYETYNFNDTNRHMPAHSSIPSTSNRYPTESRDSPYASQSASSVPPHSPQQSYPPNNNNMGTAYGSDRGTAVDHDAVSPEIIAAITEKVKRELFEHLKQTGSIDDQPRASYMQREYSEKSNSTNQSPPPLDNRRVYTPPSPTSTTKPTFSPPPTEPMRSPPASPSSDKPSVRFNDRDRDRDRVYNERPAQKVHRTYSTLELSTIDQKWGRLFDNDSRPTERLGQFLRGLANHIVDDFAPKRSIVITPSKMATYYSSYPINNKEIHPYVSIFKNLSNTQISKLYQDLGCQHHLVQEDFHSAPTIPALTPLGFAHWMTIQISAYPSEESERLGKVVLALPINADGQMVDGKPERLPKQISRHLLPNTGDRELEKLMRTSLSPFSDELGISHSNSRSKPTTSSVPLRQTSPTDRPQPRSDDTPQPRASSYTGPTSKPIERERMPYAGAPSAPSESSSVDEGPSVPIERERKPYSAQPGSGKTHTETSNPNFPNRPGRANSTSRVKEPQERERSRSRHTRRQSNASQDNYKPPPLSSSKRSRSPQFKSYSHSTPTNIDNGSSTYVPSPASFPPAFAPSSYGSTNSFPPPPSSDIRDSRDRRRDDRSYRRAEDDRFSSTTHINDFSSPRDAEKWDRLHEGLDSRSSDYDRDRPTKSTGSAYSEHTTRSSYMEPTVGADYEDWYRGSGLDKSMRNSMYY</sequence>
<feature type="compositionally biased region" description="Pro residues" evidence="1">
    <location>
        <begin position="171"/>
        <end position="185"/>
    </location>
</feature>
<accession>A0A4S8QZN8</accession>
<dbReference type="InterPro" id="IPR055936">
    <property type="entry name" value="DUF7514"/>
</dbReference>
<evidence type="ECO:0000313" key="4">
    <source>
        <dbReference type="Proteomes" id="UP000308671"/>
    </source>
</evidence>
<proteinExistence type="predicted"/>
<feature type="compositionally biased region" description="Low complexity" evidence="1">
    <location>
        <begin position="463"/>
        <end position="475"/>
    </location>
</feature>
<feature type="region of interest" description="Disordered" evidence="1">
    <location>
        <begin position="1"/>
        <end position="93"/>
    </location>
</feature>
<evidence type="ECO:0000256" key="1">
    <source>
        <dbReference type="SAM" id="MobiDB-lite"/>
    </source>
</evidence>
<feature type="compositionally biased region" description="Polar residues" evidence="1">
    <location>
        <begin position="444"/>
        <end position="453"/>
    </location>
</feature>
<dbReference type="AlphaFoldDB" id="A0A4S8QZN8"/>
<feature type="compositionally biased region" description="Polar residues" evidence="1">
    <location>
        <begin position="672"/>
        <end position="688"/>
    </location>
</feature>
<feature type="region of interest" description="Disordered" evidence="1">
    <location>
        <begin position="366"/>
        <end position="391"/>
    </location>
</feature>
<reference evidence="3 4" key="1">
    <citation type="submission" date="2017-12" db="EMBL/GenBank/DDBJ databases">
        <title>Comparative genomics of Botrytis spp.</title>
        <authorList>
            <person name="Valero-Jimenez C.A."/>
            <person name="Tapia P."/>
            <person name="Veloso J."/>
            <person name="Silva-Moreno E."/>
            <person name="Staats M."/>
            <person name="Valdes J.H."/>
            <person name="Van Kan J.A.L."/>
        </authorList>
    </citation>
    <scope>NUCLEOTIDE SEQUENCE [LARGE SCALE GENOMIC DNA]</scope>
    <source>
        <strain evidence="3 4">MUCL435</strain>
    </source>
</reference>
<evidence type="ECO:0000313" key="3">
    <source>
        <dbReference type="EMBL" id="THV50943.1"/>
    </source>
</evidence>
<feature type="compositionally biased region" description="Basic and acidic residues" evidence="1">
    <location>
        <begin position="522"/>
        <end position="531"/>
    </location>
</feature>
<dbReference type="Pfam" id="PF24355">
    <property type="entry name" value="DUF7514"/>
    <property type="match status" value="1"/>
</dbReference>
<feature type="compositionally biased region" description="Polar residues" evidence="1">
    <location>
        <begin position="563"/>
        <end position="583"/>
    </location>
</feature>
<feature type="compositionally biased region" description="Low complexity" evidence="1">
    <location>
        <begin position="60"/>
        <end position="81"/>
    </location>
</feature>
<dbReference type="PANTHER" id="PTHR39611">
    <property type="entry name" value="HYDROXYPROLINE-RICH GLYCOPROTEIN DZ-HRGP-RELATED"/>
    <property type="match status" value="1"/>
</dbReference>
<protein>
    <recommendedName>
        <fullName evidence="2">DUF7514 domain-containing protein</fullName>
    </recommendedName>
</protein>
<feature type="compositionally biased region" description="Polar residues" evidence="1">
    <location>
        <begin position="41"/>
        <end position="50"/>
    </location>
</feature>
<dbReference type="OrthoDB" id="5413703at2759"/>
<dbReference type="PANTHER" id="PTHR39611:SF1">
    <property type="entry name" value="HYDROXYPROLINE-RICH GLYCOPROTEIN DZ-HRGP"/>
    <property type="match status" value="1"/>
</dbReference>